<dbReference type="PANTHER" id="PTHR37940">
    <property type="entry name" value="LYSINE--TRNA LIGASE"/>
    <property type="match status" value="1"/>
</dbReference>
<reference evidence="2 3" key="1">
    <citation type="journal article" date="2015" name="Nature">
        <title>rRNA introns, odd ribosomes, and small enigmatic genomes across a large radiation of phyla.</title>
        <authorList>
            <person name="Brown C.T."/>
            <person name="Hug L.A."/>
            <person name="Thomas B.C."/>
            <person name="Sharon I."/>
            <person name="Castelle C.J."/>
            <person name="Singh A."/>
            <person name="Wilkins M.J."/>
            <person name="Williams K.H."/>
            <person name="Banfield J.F."/>
        </authorList>
    </citation>
    <scope>NUCLEOTIDE SEQUENCE [LARGE SCALE GENOMIC DNA]</scope>
</reference>
<protein>
    <submittedName>
        <fullName evidence="2">Lysine-tRNA ligase</fullName>
    </submittedName>
</protein>
<dbReference type="GO" id="GO:0005524">
    <property type="term" value="F:ATP binding"/>
    <property type="evidence" value="ECO:0007669"/>
    <property type="project" value="InterPro"/>
</dbReference>
<dbReference type="Gene3D" id="3.40.50.620">
    <property type="entry name" value="HUPs"/>
    <property type="match status" value="2"/>
</dbReference>
<keyword evidence="1" id="KW-0963">Cytoplasm</keyword>
<evidence type="ECO:0000256" key="1">
    <source>
        <dbReference type="ARBA" id="ARBA00022490"/>
    </source>
</evidence>
<dbReference type="SUPFAM" id="SSF52374">
    <property type="entry name" value="Nucleotidylyl transferase"/>
    <property type="match status" value="1"/>
</dbReference>
<dbReference type="GO" id="GO:0005737">
    <property type="term" value="C:cytoplasm"/>
    <property type="evidence" value="ECO:0007669"/>
    <property type="project" value="InterPro"/>
</dbReference>
<sequence>MHIDHRLYIDSDLEKGIDKRLEQVLPKLIVVGTGITSSHLGDERNLREFLFAAEVTRFLRAKNYNVFFMLADDSYDALDFRQLRVAVNKNEELIAKFEKYCGMPLKFIPDPFACHDSYSAHFQNEILKRFNDFGIFPNIIDSYSAYASGLYDAAKEIVFSRHEEIKAFLKQKFPSYTMKKLFYPVCPDCKRMAGVEKTEISGAKIHIHCTTCQKSSTHLWKQIPGKFSWKIDEAIKWNVYKTDFEPFSKAYLDPDVGSFYIAKALSETFFGGNVPEVIEYGQVIMDKSFSYTLLNTLPLPAFRSLYLERRKADIQISLQKIIHVAKQHLVEKELSFYDYVHERLPYDLLEHLNGQLHDPFWQKLLHLGLEFNRRLLKREMYPQLPALEALKLQNAETLGQIRSLILWTLTWRRQPNHVYTDFSNHYQQYLKDHKIQKSALFPILRKLLSQEQGVPVRRLLYFAPLHYLYACLALIDETKEVIAPLSVK</sequence>
<name>A0A0G1FIZ1_9BACT</name>
<gene>
    <name evidence="2" type="ORF">UV61_C0006G0009</name>
</gene>
<dbReference type="InterPro" id="IPR014729">
    <property type="entry name" value="Rossmann-like_a/b/a_fold"/>
</dbReference>
<keyword evidence="2" id="KW-0436">Ligase</keyword>
<evidence type="ECO:0000313" key="2">
    <source>
        <dbReference type="EMBL" id="KKS86808.1"/>
    </source>
</evidence>
<comment type="caution">
    <text evidence="2">The sequence shown here is derived from an EMBL/GenBank/DDBJ whole genome shotgun (WGS) entry which is preliminary data.</text>
</comment>
<dbReference type="GO" id="GO:0006430">
    <property type="term" value="P:lysyl-tRNA aminoacylation"/>
    <property type="evidence" value="ECO:0007669"/>
    <property type="project" value="InterPro"/>
</dbReference>
<dbReference type="GO" id="GO:0004824">
    <property type="term" value="F:lysine-tRNA ligase activity"/>
    <property type="evidence" value="ECO:0007669"/>
    <property type="project" value="InterPro"/>
</dbReference>
<dbReference type="Pfam" id="PF01921">
    <property type="entry name" value="tRNA-synt_1f"/>
    <property type="match status" value="1"/>
</dbReference>
<dbReference type="Proteomes" id="UP000034050">
    <property type="component" value="Unassembled WGS sequence"/>
</dbReference>
<dbReference type="AlphaFoldDB" id="A0A0G1FIZ1"/>
<dbReference type="PANTHER" id="PTHR37940:SF1">
    <property type="entry name" value="LYSINE--TRNA LIGASE"/>
    <property type="match status" value="1"/>
</dbReference>
<organism evidence="2 3">
    <name type="scientific">Candidatus Gottesmanbacteria bacterium GW2011_GWB1_43_11</name>
    <dbReference type="NCBI Taxonomy" id="1618446"/>
    <lineage>
        <taxon>Bacteria</taxon>
        <taxon>Candidatus Gottesmaniibacteriota</taxon>
    </lineage>
</organism>
<dbReference type="STRING" id="1618446.UV61_C0006G0009"/>
<accession>A0A0G1FIZ1</accession>
<evidence type="ECO:0000313" key="3">
    <source>
        <dbReference type="Proteomes" id="UP000034050"/>
    </source>
</evidence>
<dbReference type="EMBL" id="LCFD01000006">
    <property type="protein sequence ID" value="KKS86808.1"/>
    <property type="molecule type" value="Genomic_DNA"/>
</dbReference>
<dbReference type="InterPro" id="IPR002904">
    <property type="entry name" value="Lys-tRNA-ligase"/>
</dbReference>
<proteinExistence type="predicted"/>